<proteinExistence type="predicted"/>
<dbReference type="Proteomes" id="UP001152797">
    <property type="component" value="Unassembled WGS sequence"/>
</dbReference>
<feature type="transmembrane region" description="Helical" evidence="1">
    <location>
        <begin position="159"/>
        <end position="180"/>
    </location>
</feature>
<dbReference type="EMBL" id="CAMXCT010006587">
    <property type="protein sequence ID" value="CAI4016473.1"/>
    <property type="molecule type" value="Genomic_DNA"/>
</dbReference>
<evidence type="ECO:0000256" key="1">
    <source>
        <dbReference type="SAM" id="Phobius"/>
    </source>
</evidence>
<dbReference type="EMBL" id="CAMXCT030006587">
    <property type="protein sequence ID" value="CAL4803785.1"/>
    <property type="molecule type" value="Genomic_DNA"/>
</dbReference>
<accession>A0A9P1DX90</accession>
<feature type="transmembrane region" description="Helical" evidence="1">
    <location>
        <begin position="187"/>
        <end position="205"/>
    </location>
</feature>
<dbReference type="EMBL" id="CAMXCT020006587">
    <property type="protein sequence ID" value="CAL1169848.1"/>
    <property type="molecule type" value="Genomic_DNA"/>
</dbReference>
<dbReference type="AlphaFoldDB" id="A0A9P1DX90"/>
<keyword evidence="1" id="KW-1133">Transmembrane helix</keyword>
<evidence type="ECO:0000313" key="4">
    <source>
        <dbReference type="Proteomes" id="UP001152797"/>
    </source>
</evidence>
<evidence type="ECO:0000313" key="2">
    <source>
        <dbReference type="EMBL" id="CAI4016473.1"/>
    </source>
</evidence>
<comment type="caution">
    <text evidence="2">The sequence shown here is derived from an EMBL/GenBank/DDBJ whole genome shotgun (WGS) entry which is preliminary data.</text>
</comment>
<reference evidence="3 4" key="2">
    <citation type="submission" date="2024-05" db="EMBL/GenBank/DDBJ databases">
        <authorList>
            <person name="Chen Y."/>
            <person name="Shah S."/>
            <person name="Dougan E. K."/>
            <person name="Thang M."/>
            <person name="Chan C."/>
        </authorList>
    </citation>
    <scope>NUCLEOTIDE SEQUENCE [LARGE SCALE GENOMIC DNA]</scope>
</reference>
<keyword evidence="4" id="KW-1185">Reference proteome</keyword>
<evidence type="ECO:0000313" key="3">
    <source>
        <dbReference type="EMBL" id="CAL4803785.1"/>
    </source>
</evidence>
<organism evidence="2">
    <name type="scientific">Cladocopium goreaui</name>
    <dbReference type="NCBI Taxonomy" id="2562237"/>
    <lineage>
        <taxon>Eukaryota</taxon>
        <taxon>Sar</taxon>
        <taxon>Alveolata</taxon>
        <taxon>Dinophyceae</taxon>
        <taxon>Suessiales</taxon>
        <taxon>Symbiodiniaceae</taxon>
        <taxon>Cladocopium</taxon>
    </lineage>
</organism>
<protein>
    <submittedName>
        <fullName evidence="3">Callose synthase 4</fullName>
    </submittedName>
</protein>
<feature type="transmembrane region" description="Helical" evidence="1">
    <location>
        <begin position="99"/>
        <end position="118"/>
    </location>
</feature>
<keyword evidence="1" id="KW-0472">Membrane</keyword>
<gene>
    <name evidence="2" type="ORF">C1SCF055_LOCUS41211</name>
</gene>
<name>A0A9P1DX90_9DINO</name>
<sequence>MCWSVEITVAAASAESIFFLGLLCRGRLYDRPNALLILPLLIQEWLQVILWQHLGSSATQCDATNRQVSSWVTYVVCGVPPWISLQPLMLGDVRPEYRLMAWSFLCMACLCGSAGVLVELLGQMGWRTSHCTYLGPWRHQIWPVLNMQYDLLPGWQGGVFGRFLSAGNLLLYMAASFGGFLTSRPSYVLPLLAAVGLNAQLLILFLGPEWGSFWCFQASLLSLVAFLEPQLFKALGEFNAFAPPRASSSQPVEAGTKLGAAEEELDVLVA</sequence>
<dbReference type="OrthoDB" id="420376at2759"/>
<reference evidence="2" key="1">
    <citation type="submission" date="2022-10" db="EMBL/GenBank/DDBJ databases">
        <authorList>
            <person name="Chen Y."/>
            <person name="Dougan E. K."/>
            <person name="Chan C."/>
            <person name="Rhodes N."/>
            <person name="Thang M."/>
        </authorList>
    </citation>
    <scope>NUCLEOTIDE SEQUENCE</scope>
</reference>
<keyword evidence="1" id="KW-0812">Transmembrane</keyword>